<dbReference type="RefSeq" id="WP_378479862.1">
    <property type="nucleotide sequence ID" value="NZ_JBHUIW010000034.1"/>
</dbReference>
<evidence type="ECO:0000256" key="1">
    <source>
        <dbReference type="ARBA" id="ARBA00009437"/>
    </source>
</evidence>
<dbReference type="PANTHER" id="PTHR30537">
    <property type="entry name" value="HTH-TYPE TRANSCRIPTIONAL REGULATOR"/>
    <property type="match status" value="1"/>
</dbReference>
<protein>
    <submittedName>
        <fullName evidence="6">LysR family transcriptional regulator</fullName>
    </submittedName>
</protein>
<evidence type="ECO:0000259" key="5">
    <source>
        <dbReference type="PROSITE" id="PS50931"/>
    </source>
</evidence>
<dbReference type="Proteomes" id="UP001597314">
    <property type="component" value="Unassembled WGS sequence"/>
</dbReference>
<feature type="domain" description="HTH lysR-type" evidence="5">
    <location>
        <begin position="3"/>
        <end position="60"/>
    </location>
</feature>
<name>A0ABW5AP53_9BRAD</name>
<dbReference type="InterPro" id="IPR000847">
    <property type="entry name" value="LysR_HTH_N"/>
</dbReference>
<dbReference type="InterPro" id="IPR058163">
    <property type="entry name" value="LysR-type_TF_proteobact-type"/>
</dbReference>
<dbReference type="InterPro" id="IPR036390">
    <property type="entry name" value="WH_DNA-bd_sf"/>
</dbReference>
<dbReference type="Gene3D" id="3.40.190.290">
    <property type="match status" value="1"/>
</dbReference>
<organism evidence="6 7">
    <name type="scientific">Rhodoplanes azumiensis</name>
    <dbReference type="NCBI Taxonomy" id="1897628"/>
    <lineage>
        <taxon>Bacteria</taxon>
        <taxon>Pseudomonadati</taxon>
        <taxon>Pseudomonadota</taxon>
        <taxon>Alphaproteobacteria</taxon>
        <taxon>Hyphomicrobiales</taxon>
        <taxon>Nitrobacteraceae</taxon>
        <taxon>Rhodoplanes</taxon>
    </lineage>
</organism>
<comment type="similarity">
    <text evidence="1">Belongs to the LysR transcriptional regulatory family.</text>
</comment>
<dbReference type="EMBL" id="JBHUIW010000034">
    <property type="protein sequence ID" value="MFD2184724.1"/>
    <property type="molecule type" value="Genomic_DNA"/>
</dbReference>
<evidence type="ECO:0000313" key="7">
    <source>
        <dbReference type="Proteomes" id="UP001597314"/>
    </source>
</evidence>
<dbReference type="InterPro" id="IPR036388">
    <property type="entry name" value="WH-like_DNA-bd_sf"/>
</dbReference>
<dbReference type="SUPFAM" id="SSF46785">
    <property type="entry name" value="Winged helix' DNA-binding domain"/>
    <property type="match status" value="1"/>
</dbReference>
<evidence type="ECO:0000313" key="6">
    <source>
        <dbReference type="EMBL" id="MFD2184724.1"/>
    </source>
</evidence>
<keyword evidence="4" id="KW-0804">Transcription</keyword>
<sequence length="308" mass="33417">MLDRVTGMQVFARVAGLGSLSAAGRALGMSQTMATKHLAALEARLGTKLLHRTTRRLTLTEAGRRYLESVERILAELEEADAAASAETVEVRGTLRLNAPFSFGIREIAPLLPEFSRRHPDLVVDLGLNDRVVDLIEEGWDMVVRIGRMQSSTLVARKLAPSRLIVCAAPSYLERRGTPRTLADLAGHDCLGYTLSQTVGAGRWAFGRDARHVVEVKGSLAANNGDALVVAAVGGQGLVYMPSFLVAREIRAGLLVPLVLDEPTPELSGVYAAYPSNRRPPAKVRALIDLLAERFAPVPPWDRDLVRT</sequence>
<proteinExistence type="inferred from homology"/>
<dbReference type="CDD" id="cd08422">
    <property type="entry name" value="PBP2_CrgA_like"/>
    <property type="match status" value="1"/>
</dbReference>
<keyword evidence="3" id="KW-0238">DNA-binding</keyword>
<keyword evidence="2" id="KW-0805">Transcription regulation</keyword>
<dbReference type="PROSITE" id="PS50931">
    <property type="entry name" value="HTH_LYSR"/>
    <property type="match status" value="1"/>
</dbReference>
<dbReference type="Gene3D" id="1.10.10.10">
    <property type="entry name" value="Winged helix-like DNA-binding domain superfamily/Winged helix DNA-binding domain"/>
    <property type="match status" value="1"/>
</dbReference>
<comment type="caution">
    <text evidence="6">The sequence shown here is derived from an EMBL/GenBank/DDBJ whole genome shotgun (WGS) entry which is preliminary data.</text>
</comment>
<dbReference type="PANTHER" id="PTHR30537:SF5">
    <property type="entry name" value="HTH-TYPE TRANSCRIPTIONAL ACTIVATOR TTDR-RELATED"/>
    <property type="match status" value="1"/>
</dbReference>
<gene>
    <name evidence="6" type="ORF">ACFSOX_21440</name>
</gene>
<evidence type="ECO:0000256" key="2">
    <source>
        <dbReference type="ARBA" id="ARBA00023015"/>
    </source>
</evidence>
<dbReference type="Pfam" id="PF00126">
    <property type="entry name" value="HTH_1"/>
    <property type="match status" value="1"/>
</dbReference>
<evidence type="ECO:0000256" key="4">
    <source>
        <dbReference type="ARBA" id="ARBA00023163"/>
    </source>
</evidence>
<accession>A0ABW5AP53</accession>
<dbReference type="InterPro" id="IPR005119">
    <property type="entry name" value="LysR_subst-bd"/>
</dbReference>
<keyword evidence="7" id="KW-1185">Reference proteome</keyword>
<evidence type="ECO:0000256" key="3">
    <source>
        <dbReference type="ARBA" id="ARBA00023125"/>
    </source>
</evidence>
<dbReference type="SUPFAM" id="SSF53850">
    <property type="entry name" value="Periplasmic binding protein-like II"/>
    <property type="match status" value="1"/>
</dbReference>
<dbReference type="Pfam" id="PF03466">
    <property type="entry name" value="LysR_substrate"/>
    <property type="match status" value="1"/>
</dbReference>
<reference evidence="7" key="1">
    <citation type="journal article" date="2019" name="Int. J. Syst. Evol. Microbiol.">
        <title>The Global Catalogue of Microorganisms (GCM) 10K type strain sequencing project: providing services to taxonomists for standard genome sequencing and annotation.</title>
        <authorList>
            <consortium name="The Broad Institute Genomics Platform"/>
            <consortium name="The Broad Institute Genome Sequencing Center for Infectious Disease"/>
            <person name="Wu L."/>
            <person name="Ma J."/>
        </authorList>
    </citation>
    <scope>NUCLEOTIDE SEQUENCE [LARGE SCALE GENOMIC DNA]</scope>
    <source>
        <strain evidence="7">CGMCC 1.6774</strain>
    </source>
</reference>